<dbReference type="AlphaFoldDB" id="A0A7W3LU62"/>
<dbReference type="EMBL" id="JACJIA010000008">
    <property type="protein sequence ID" value="MBA8954364.1"/>
    <property type="molecule type" value="Genomic_DNA"/>
</dbReference>
<dbReference type="RefSeq" id="WP_182846445.1">
    <property type="nucleotide sequence ID" value="NZ_BAAALP010000023.1"/>
</dbReference>
<reference evidence="2 3" key="1">
    <citation type="submission" date="2020-08" db="EMBL/GenBank/DDBJ databases">
        <title>Genomic Encyclopedia of Type Strains, Phase IV (KMG-IV): sequencing the most valuable type-strain genomes for metagenomic binning, comparative biology and taxonomic classification.</title>
        <authorList>
            <person name="Goeker M."/>
        </authorList>
    </citation>
    <scope>NUCLEOTIDE SEQUENCE [LARGE SCALE GENOMIC DNA]</scope>
    <source>
        <strain evidence="2 3">DSM 44197</strain>
    </source>
</reference>
<evidence type="ECO:0000256" key="1">
    <source>
        <dbReference type="SAM" id="SignalP"/>
    </source>
</evidence>
<dbReference type="Proteomes" id="UP000572680">
    <property type="component" value="Unassembled WGS sequence"/>
</dbReference>
<proteinExistence type="predicted"/>
<feature type="signal peptide" evidence="1">
    <location>
        <begin position="1"/>
        <end position="28"/>
    </location>
</feature>
<protein>
    <submittedName>
        <fullName evidence="2">Uncharacterized protein</fullName>
    </submittedName>
</protein>
<evidence type="ECO:0000313" key="3">
    <source>
        <dbReference type="Proteomes" id="UP000572680"/>
    </source>
</evidence>
<feature type="chain" id="PRO_5030707921" evidence="1">
    <location>
        <begin position="29"/>
        <end position="514"/>
    </location>
</feature>
<sequence>MHSRPLRAVTLTLTAGLSLGLTAVPAEAAATHALAVTAVGRDGAAVKPGAYLIDVRTGQGREVPGGRGVRVRAGTYAVTTLIETGEALTLGTRVVKVTRSQTVAFDARKGRQVRFSVDDPTAEVTGLNVLPLVNGDWSVNPISGWSPPNATYVIPTTSKYVSLAAHAVLERRGSGAENPSPYRYDLVRVAKGGIPTTPVYRSKRADLARVDVHVRSFDNGQTGGMDLRAAAPDNRGWLTHMRTELGALPRTVVSYRTPGLRWNPDVTISGPHGNATISDHNDDPTYKKGRFTETWGRAVWGPSRNGVGGSIDGRHLYLTPRSLICQPPRTVNQDCGLSGVTKTARLYRGTTLLAQGKGDLRVKIPTRAAWYTLKVEARRPAGALLSTRVAATLRFKARGYDDGLGHGGVRALTTVYAPRGLDARNHAARGSLTSVPLTVKGHPDSRTTLKSLVVEASADGGRTWRKLAVKREGSHWVVRVRNPNAAGFVSLRATAKDDAGATSVQTITNAYGVR</sequence>
<gene>
    <name evidence="2" type="ORF">HNR61_006018</name>
</gene>
<accession>A0A7W3LU62</accession>
<name>A0A7W3LU62_ACTNM</name>
<keyword evidence="3" id="KW-1185">Reference proteome</keyword>
<comment type="caution">
    <text evidence="2">The sequence shown here is derived from an EMBL/GenBank/DDBJ whole genome shotgun (WGS) entry which is preliminary data.</text>
</comment>
<keyword evidence="1" id="KW-0732">Signal</keyword>
<organism evidence="2 3">
    <name type="scientific">Actinomadura namibiensis</name>
    <dbReference type="NCBI Taxonomy" id="182080"/>
    <lineage>
        <taxon>Bacteria</taxon>
        <taxon>Bacillati</taxon>
        <taxon>Actinomycetota</taxon>
        <taxon>Actinomycetes</taxon>
        <taxon>Streptosporangiales</taxon>
        <taxon>Thermomonosporaceae</taxon>
        <taxon>Actinomadura</taxon>
    </lineage>
</organism>
<evidence type="ECO:0000313" key="2">
    <source>
        <dbReference type="EMBL" id="MBA8954364.1"/>
    </source>
</evidence>